<dbReference type="PANTHER" id="PTHR11538">
    <property type="entry name" value="PHENYLALANYL-TRNA SYNTHETASE"/>
    <property type="match status" value="1"/>
</dbReference>
<reference evidence="2" key="1">
    <citation type="submission" date="2020-08" db="EMBL/GenBank/DDBJ databases">
        <title>Multicomponent nature underlies the extraordinary mechanical properties of spider dragline silk.</title>
        <authorList>
            <person name="Kono N."/>
            <person name="Nakamura H."/>
            <person name="Mori M."/>
            <person name="Yoshida Y."/>
            <person name="Ohtoshi R."/>
            <person name="Malay A.D."/>
            <person name="Moran D.A.P."/>
            <person name="Tomita M."/>
            <person name="Numata K."/>
            <person name="Arakawa K."/>
        </authorList>
    </citation>
    <scope>NUCLEOTIDE SEQUENCE</scope>
</reference>
<dbReference type="Pfam" id="PF10354">
    <property type="entry name" value="BMT5-like"/>
    <property type="match status" value="1"/>
</dbReference>
<dbReference type="Proteomes" id="UP000887013">
    <property type="component" value="Unassembled WGS sequence"/>
</dbReference>
<evidence type="ECO:0000313" key="3">
    <source>
        <dbReference type="Proteomes" id="UP000887013"/>
    </source>
</evidence>
<evidence type="ECO:0000259" key="1">
    <source>
        <dbReference type="PROSITE" id="PS51447"/>
    </source>
</evidence>
<name>A0A8X6UKI3_NEPPI</name>
<evidence type="ECO:0000313" key="2">
    <source>
        <dbReference type="EMBL" id="GFU44380.1"/>
    </source>
</evidence>
<dbReference type="PANTHER" id="PTHR11538:SF26">
    <property type="entry name" value="FERREDOXIN-FOLD ANTICODON-BINDING DOMAIN-CONTAINING PROTEIN 1"/>
    <property type="match status" value="1"/>
</dbReference>
<organism evidence="2 3">
    <name type="scientific">Nephila pilipes</name>
    <name type="common">Giant wood spider</name>
    <name type="synonym">Nephila maculata</name>
    <dbReference type="NCBI Taxonomy" id="299642"/>
    <lineage>
        <taxon>Eukaryota</taxon>
        <taxon>Metazoa</taxon>
        <taxon>Ecdysozoa</taxon>
        <taxon>Arthropoda</taxon>
        <taxon>Chelicerata</taxon>
        <taxon>Arachnida</taxon>
        <taxon>Araneae</taxon>
        <taxon>Araneomorphae</taxon>
        <taxon>Entelegynae</taxon>
        <taxon>Araneoidea</taxon>
        <taxon>Nephilidae</taxon>
        <taxon>Nephila</taxon>
    </lineage>
</organism>
<dbReference type="Pfam" id="PF03147">
    <property type="entry name" value="FDX-ACB"/>
    <property type="match status" value="1"/>
</dbReference>
<keyword evidence="3" id="KW-1185">Reference proteome</keyword>
<dbReference type="GO" id="GO:0070475">
    <property type="term" value="P:rRNA base methylation"/>
    <property type="evidence" value="ECO:0007669"/>
    <property type="project" value="InterPro"/>
</dbReference>
<dbReference type="AlphaFoldDB" id="A0A8X6UKI3"/>
<gene>
    <name evidence="2" type="primary">FDXACB1</name>
    <name evidence="2" type="ORF">NPIL_688771</name>
</gene>
<dbReference type="InterPro" id="IPR019446">
    <property type="entry name" value="BMT5-like"/>
</dbReference>
<proteinExistence type="predicted"/>
<dbReference type="PROSITE" id="PS51447">
    <property type="entry name" value="FDX_ACB"/>
    <property type="match status" value="1"/>
</dbReference>
<dbReference type="InterPro" id="IPR005121">
    <property type="entry name" value="Fdx_antiC-bd"/>
</dbReference>
<dbReference type="OrthoDB" id="347018at2759"/>
<dbReference type="SMART" id="SM00896">
    <property type="entry name" value="FDX-ACB"/>
    <property type="match status" value="1"/>
</dbReference>
<dbReference type="EMBL" id="BMAW01036531">
    <property type="protein sequence ID" value="GFU44380.1"/>
    <property type="molecule type" value="Genomic_DNA"/>
</dbReference>
<dbReference type="Gene3D" id="3.30.70.380">
    <property type="entry name" value="Ferrodoxin-fold anticodon-binding domain"/>
    <property type="match status" value="1"/>
</dbReference>
<feature type="domain" description="FDX-ACB" evidence="1">
    <location>
        <begin position="516"/>
        <end position="607"/>
    </location>
</feature>
<dbReference type="InterPro" id="IPR036690">
    <property type="entry name" value="Fdx_antiC-bd_sf"/>
</dbReference>
<accession>A0A8X6UKI3</accession>
<sequence length="607" mass="70611">METVKNLKPDFNFLCGIESTVEKNFTLFVGEGNFSFAANYVQNLRKTECEYIIATALITSYLNSEEKSNIEFIKSRGGTVYTDVDAMKLEQHPIISKYQFSKIFFHFPHVPKKMNIKENRALVEHFLISAEKILQENGRISVTLCRKQGGTNAELMPRLFENTWKIVNLASSATLILCEIEFFNYKQYESYKCSGYRGLSKQFDVDGAVTHIFSRGKPVSLPNDSCKSILYNNNMNYFIQTMKNLYESLSRKIDVPYFKMMCALDAVAVQVFDKIFIDELLICGNFLSFMDPTSDYKEKDYCDRTNLCDNCLDCVISAFLNSKKNDDTITFLACSICCVNCFQLHNPLFTHLVAYFSSSDEFIERCLTVLLEMLKFEIPSNTSDFCWLDSSKHLNMRTVVADQFLSSYNREYYQSIYAVCSVRKSNCYIFYTDVEIILEHNKNFCPRSGMKNFEIGHVIKFINNSKTYKVILLNLELISSVKYHIMENRILLLNDAYFCKKVYQETLTTVYRSISLYPPSYVHDVSFWINENFQEKYLFTLAWNVVGALVKNISLIDVYRAGSIIKESRCYRFEYQSFNRVLTKENALKLHMCLRNAMENILKVQLR</sequence>
<protein>
    <submittedName>
        <fullName evidence="2">Ferredoxin-fold anticodon-binding domain-containing protein 1</fullName>
    </submittedName>
</protein>
<dbReference type="GO" id="GO:0070042">
    <property type="term" value="F:rRNA (uridine-N3-)-methyltransferase activity"/>
    <property type="evidence" value="ECO:0007669"/>
    <property type="project" value="InterPro"/>
</dbReference>
<dbReference type="GO" id="GO:0005737">
    <property type="term" value="C:cytoplasm"/>
    <property type="evidence" value="ECO:0007669"/>
    <property type="project" value="TreeGrafter"/>
</dbReference>
<dbReference type="SUPFAM" id="SSF54991">
    <property type="entry name" value="Anticodon-binding domain of PheRS"/>
    <property type="match status" value="1"/>
</dbReference>
<comment type="caution">
    <text evidence="2">The sequence shown here is derived from an EMBL/GenBank/DDBJ whole genome shotgun (WGS) entry which is preliminary data.</text>
</comment>